<evidence type="ECO:0000313" key="2">
    <source>
        <dbReference type="EnsemblMetazoa" id="PHUM266050-PA"/>
    </source>
</evidence>
<reference evidence="1" key="1">
    <citation type="submission" date="2007-04" db="EMBL/GenBank/DDBJ databases">
        <title>Annotation of Pediculus humanus corporis strain USDA.</title>
        <authorList>
            <person name="Kirkness E."/>
            <person name="Hannick L."/>
            <person name="Hass B."/>
            <person name="Bruggner R."/>
            <person name="Lawson D."/>
            <person name="Bidwell S."/>
            <person name="Joardar V."/>
            <person name="Caler E."/>
            <person name="Walenz B."/>
            <person name="Inman J."/>
            <person name="Schobel S."/>
            <person name="Galinsky K."/>
            <person name="Amedeo P."/>
            <person name="Strausberg R."/>
        </authorList>
    </citation>
    <scope>NUCLEOTIDE SEQUENCE</scope>
    <source>
        <strain evidence="1">USDA</strain>
    </source>
</reference>
<sequence>MQGTRVAPFHDLMTHFFSTLSLGKPKTKALFVCSIDRLFFDIFDFRSERYIENFLILSIR</sequence>
<proteinExistence type="predicted"/>
<dbReference type="Proteomes" id="UP000009046">
    <property type="component" value="Unassembled WGS sequence"/>
</dbReference>
<protein>
    <submittedName>
        <fullName evidence="1 2">Uncharacterized protein</fullName>
    </submittedName>
</protein>
<dbReference type="InParanoid" id="E0VKJ7"/>
<dbReference type="EnsemblMetazoa" id="PHUM266050-RA">
    <property type="protein sequence ID" value="PHUM266050-PA"/>
    <property type="gene ID" value="PHUM266050"/>
</dbReference>
<gene>
    <name evidence="2" type="primary">8235522</name>
    <name evidence="1" type="ORF">Phum_PHUM266050</name>
</gene>
<dbReference type="CTD" id="8235522"/>
<dbReference type="KEGG" id="phu:Phum_PHUM266050"/>
<dbReference type="RefSeq" id="XP_002426641.1">
    <property type="nucleotide sequence ID" value="XM_002426596.1"/>
</dbReference>
<evidence type="ECO:0000313" key="1">
    <source>
        <dbReference type="EMBL" id="EEB13903.1"/>
    </source>
</evidence>
<dbReference type="GeneID" id="8235522"/>
<reference evidence="2" key="3">
    <citation type="submission" date="2020-05" db="UniProtKB">
        <authorList>
            <consortium name="EnsemblMetazoa"/>
        </authorList>
    </citation>
    <scope>IDENTIFICATION</scope>
    <source>
        <strain evidence="2">USDA</strain>
    </source>
</reference>
<reference evidence="1" key="2">
    <citation type="submission" date="2007-04" db="EMBL/GenBank/DDBJ databases">
        <title>The genome of the human body louse.</title>
        <authorList>
            <consortium name="The Human Body Louse Genome Consortium"/>
            <person name="Kirkness E."/>
            <person name="Walenz B."/>
            <person name="Hass B."/>
            <person name="Bruggner R."/>
            <person name="Strausberg R."/>
        </authorList>
    </citation>
    <scope>NUCLEOTIDE SEQUENCE</scope>
    <source>
        <strain evidence="1">USDA</strain>
    </source>
</reference>
<dbReference type="AlphaFoldDB" id="E0VKJ7"/>
<keyword evidence="3" id="KW-1185">Reference proteome</keyword>
<name>E0VKJ7_PEDHC</name>
<organism>
    <name type="scientific">Pediculus humanus subsp. corporis</name>
    <name type="common">Body louse</name>
    <dbReference type="NCBI Taxonomy" id="121224"/>
    <lineage>
        <taxon>Eukaryota</taxon>
        <taxon>Metazoa</taxon>
        <taxon>Ecdysozoa</taxon>
        <taxon>Arthropoda</taxon>
        <taxon>Hexapoda</taxon>
        <taxon>Insecta</taxon>
        <taxon>Pterygota</taxon>
        <taxon>Neoptera</taxon>
        <taxon>Paraneoptera</taxon>
        <taxon>Psocodea</taxon>
        <taxon>Troctomorpha</taxon>
        <taxon>Phthiraptera</taxon>
        <taxon>Anoplura</taxon>
        <taxon>Pediculidae</taxon>
        <taxon>Pediculus</taxon>
    </lineage>
</organism>
<dbReference type="HOGENOM" id="CLU_2944463_0_0_1"/>
<dbReference type="EMBL" id="AAZO01003076">
    <property type="status" value="NOT_ANNOTATED_CDS"/>
    <property type="molecule type" value="Genomic_DNA"/>
</dbReference>
<dbReference type="EMBL" id="DS235248">
    <property type="protein sequence ID" value="EEB13903.1"/>
    <property type="molecule type" value="Genomic_DNA"/>
</dbReference>
<accession>E0VKJ7</accession>
<dbReference type="VEuPathDB" id="VectorBase:PHUM266050"/>
<evidence type="ECO:0000313" key="3">
    <source>
        <dbReference type="Proteomes" id="UP000009046"/>
    </source>
</evidence>